<dbReference type="PROSITE" id="PS50297">
    <property type="entry name" value="ANK_REP_REGION"/>
    <property type="match status" value="1"/>
</dbReference>
<evidence type="ECO:0000313" key="5">
    <source>
        <dbReference type="Proteomes" id="UP000246991"/>
    </source>
</evidence>
<organism evidence="4 5">
    <name type="scientific">Tuber magnatum</name>
    <name type="common">white Piedmont truffle</name>
    <dbReference type="NCBI Taxonomy" id="42249"/>
    <lineage>
        <taxon>Eukaryota</taxon>
        <taxon>Fungi</taxon>
        <taxon>Dikarya</taxon>
        <taxon>Ascomycota</taxon>
        <taxon>Pezizomycotina</taxon>
        <taxon>Pezizomycetes</taxon>
        <taxon>Pezizales</taxon>
        <taxon>Tuberaceae</taxon>
        <taxon>Tuber</taxon>
    </lineage>
</organism>
<dbReference type="Proteomes" id="UP000246991">
    <property type="component" value="Unassembled WGS sequence"/>
</dbReference>
<evidence type="ECO:0000256" key="1">
    <source>
        <dbReference type="ARBA" id="ARBA00022737"/>
    </source>
</evidence>
<dbReference type="OrthoDB" id="341259at2759"/>
<dbReference type="InterPro" id="IPR002110">
    <property type="entry name" value="Ankyrin_rpt"/>
</dbReference>
<gene>
    <name evidence="4" type="ORF">C7212DRAFT_100611</name>
</gene>
<keyword evidence="1" id="KW-0677">Repeat</keyword>
<dbReference type="Pfam" id="PF12796">
    <property type="entry name" value="Ank_2"/>
    <property type="match status" value="1"/>
</dbReference>
<dbReference type="AlphaFoldDB" id="A0A317SJ67"/>
<dbReference type="STRING" id="42249.A0A317SJ67"/>
<evidence type="ECO:0000313" key="4">
    <source>
        <dbReference type="EMBL" id="PWW73506.1"/>
    </source>
</evidence>
<proteinExistence type="predicted"/>
<evidence type="ECO:0000256" key="3">
    <source>
        <dbReference type="PROSITE-ProRule" id="PRU00023"/>
    </source>
</evidence>
<comment type="caution">
    <text evidence="4">The sequence shown here is derived from an EMBL/GenBank/DDBJ whole genome shotgun (WGS) entry which is preliminary data.</text>
</comment>
<dbReference type="SUPFAM" id="SSF48403">
    <property type="entry name" value="Ankyrin repeat"/>
    <property type="match status" value="1"/>
</dbReference>
<accession>A0A317SJ67</accession>
<feature type="non-terminal residue" evidence="4">
    <location>
        <position position="125"/>
    </location>
</feature>
<name>A0A317SJ67_9PEZI</name>
<dbReference type="Gene3D" id="1.25.40.20">
    <property type="entry name" value="Ankyrin repeat-containing domain"/>
    <property type="match status" value="1"/>
</dbReference>
<reference evidence="4 5" key="1">
    <citation type="submission" date="2018-03" db="EMBL/GenBank/DDBJ databases">
        <title>Genomes of Pezizomycetes fungi and the evolution of truffles.</title>
        <authorList>
            <person name="Murat C."/>
            <person name="Payen T."/>
            <person name="Noel B."/>
            <person name="Kuo A."/>
            <person name="Martin F.M."/>
        </authorList>
    </citation>
    <scope>NUCLEOTIDE SEQUENCE [LARGE SCALE GENOMIC DNA]</scope>
    <source>
        <strain evidence="4">091103-1</strain>
    </source>
</reference>
<feature type="non-terminal residue" evidence="4">
    <location>
        <position position="1"/>
    </location>
</feature>
<feature type="repeat" description="ANK" evidence="3">
    <location>
        <begin position="20"/>
        <end position="43"/>
    </location>
</feature>
<dbReference type="PROSITE" id="PS50088">
    <property type="entry name" value="ANK_REPEAT"/>
    <property type="match status" value="1"/>
</dbReference>
<dbReference type="EMBL" id="PYWC01000079">
    <property type="protein sequence ID" value="PWW73506.1"/>
    <property type="molecule type" value="Genomic_DNA"/>
</dbReference>
<dbReference type="PANTHER" id="PTHR24198:SF165">
    <property type="entry name" value="ANKYRIN REPEAT-CONTAINING PROTEIN-RELATED"/>
    <property type="match status" value="1"/>
</dbReference>
<dbReference type="Pfam" id="PF00023">
    <property type="entry name" value="Ank"/>
    <property type="match status" value="1"/>
</dbReference>
<dbReference type="SMART" id="SM00248">
    <property type="entry name" value="ANK"/>
    <property type="match status" value="3"/>
</dbReference>
<protein>
    <submittedName>
        <fullName evidence="4">Ankyrin</fullName>
    </submittedName>
</protein>
<dbReference type="PANTHER" id="PTHR24198">
    <property type="entry name" value="ANKYRIN REPEAT AND PROTEIN KINASE DOMAIN-CONTAINING PROTEIN"/>
    <property type="match status" value="1"/>
</dbReference>
<keyword evidence="5" id="KW-1185">Reference proteome</keyword>
<dbReference type="InterPro" id="IPR036770">
    <property type="entry name" value="Ankyrin_rpt-contain_sf"/>
</dbReference>
<evidence type="ECO:0000256" key="2">
    <source>
        <dbReference type="ARBA" id="ARBA00023043"/>
    </source>
</evidence>
<sequence length="125" mass="13437">NVLSLLLAQPSIDALAHCDNGHTPLHTAAVRGNLNALRQLLQHPQVTDPNITTRDNWTPLGLAVRFGRDGIVRELVKDGRVDINGIAGAGHTALVLAAKMMWLDAVEELLQAEDVDVHKQGAEDG</sequence>
<keyword evidence="2 3" id="KW-0040">ANK repeat</keyword>